<comment type="caution">
    <text evidence="2">The sequence shown here is derived from an EMBL/GenBank/DDBJ whole genome shotgun (WGS) entry which is preliminary data.</text>
</comment>
<dbReference type="EMBL" id="JAJFAZ020000007">
    <property type="protein sequence ID" value="KAI5316723.1"/>
    <property type="molecule type" value="Genomic_DNA"/>
</dbReference>
<dbReference type="AlphaFoldDB" id="A0AAD4V2I8"/>
<evidence type="ECO:0000313" key="2">
    <source>
        <dbReference type="EMBL" id="KAI5316723.1"/>
    </source>
</evidence>
<keyword evidence="3" id="KW-1185">Reference proteome</keyword>
<name>A0AAD4V2I8_PRUDU</name>
<sequence>MWNYSSETLASEAPINTWLHQGLRKQTHQEQDHCDGPIRYGLGPPQCRCSKVSHAVVEAVTHPHGSTSPPPLGPVFESTISMGTTAPPQGFIIEGVPQPLEPPHHRTAPWLKLAYSSTVTLP</sequence>
<evidence type="ECO:0000256" key="1">
    <source>
        <dbReference type="SAM" id="MobiDB-lite"/>
    </source>
</evidence>
<gene>
    <name evidence="2" type="ORF">L3X38_036430</name>
</gene>
<organism evidence="2 3">
    <name type="scientific">Prunus dulcis</name>
    <name type="common">Almond</name>
    <name type="synonym">Amygdalus dulcis</name>
    <dbReference type="NCBI Taxonomy" id="3755"/>
    <lineage>
        <taxon>Eukaryota</taxon>
        <taxon>Viridiplantae</taxon>
        <taxon>Streptophyta</taxon>
        <taxon>Embryophyta</taxon>
        <taxon>Tracheophyta</taxon>
        <taxon>Spermatophyta</taxon>
        <taxon>Magnoliopsida</taxon>
        <taxon>eudicotyledons</taxon>
        <taxon>Gunneridae</taxon>
        <taxon>Pentapetalae</taxon>
        <taxon>rosids</taxon>
        <taxon>fabids</taxon>
        <taxon>Rosales</taxon>
        <taxon>Rosaceae</taxon>
        <taxon>Amygdaloideae</taxon>
        <taxon>Amygdaleae</taxon>
        <taxon>Prunus</taxon>
    </lineage>
</organism>
<evidence type="ECO:0000313" key="3">
    <source>
        <dbReference type="Proteomes" id="UP001054821"/>
    </source>
</evidence>
<reference evidence="2 3" key="1">
    <citation type="journal article" date="2022" name="G3 (Bethesda)">
        <title>Whole-genome sequence and methylome profiling of the almond [Prunus dulcis (Mill.) D.A. Webb] cultivar 'Nonpareil'.</title>
        <authorList>
            <person name="D'Amico-Willman K.M."/>
            <person name="Ouma W.Z."/>
            <person name="Meulia T."/>
            <person name="Sideli G.M."/>
            <person name="Gradziel T.M."/>
            <person name="Fresnedo-Ramirez J."/>
        </authorList>
    </citation>
    <scope>NUCLEOTIDE SEQUENCE [LARGE SCALE GENOMIC DNA]</scope>
    <source>
        <strain evidence="2">Clone GOH B32 T37-40</strain>
    </source>
</reference>
<protein>
    <submittedName>
        <fullName evidence="2">Uncharacterized protein</fullName>
    </submittedName>
</protein>
<proteinExistence type="predicted"/>
<dbReference type="Proteomes" id="UP001054821">
    <property type="component" value="Chromosome 7"/>
</dbReference>
<accession>A0AAD4V2I8</accession>
<feature type="region of interest" description="Disordered" evidence="1">
    <location>
        <begin position="60"/>
        <end position="81"/>
    </location>
</feature>